<dbReference type="GO" id="GO:0043565">
    <property type="term" value="F:sequence-specific DNA binding"/>
    <property type="evidence" value="ECO:0007669"/>
    <property type="project" value="InterPro"/>
</dbReference>
<dbReference type="GO" id="GO:0006270">
    <property type="term" value="P:DNA replication initiation"/>
    <property type="evidence" value="ECO:0007669"/>
    <property type="project" value="InterPro"/>
</dbReference>
<sequence length="104" mass="11574">MKEWALVNRACRACGVSKEELLSNSRKRDVVVARQMLCYVLRKKGYAWQMCGRVVGRDHATAMHGARVFAEQLSLGETLTVHVWQAFEGANALIASAGDRTCSF</sequence>
<name>A0A3P1YWB4_TANFO</name>
<reference evidence="2 3" key="1">
    <citation type="submission" date="2018-11" db="EMBL/GenBank/DDBJ databases">
        <title>Genomes From Bacteria Associated with the Canine Oral Cavity: a Test Case for Automated Genome-Based Taxonomic Assignment.</title>
        <authorList>
            <person name="Coil D.A."/>
            <person name="Jospin G."/>
            <person name="Darling A.E."/>
            <person name="Wallis C."/>
            <person name="Davis I.J."/>
            <person name="Harris S."/>
            <person name="Eisen J.A."/>
            <person name="Holcombe L.J."/>
            <person name="O'Flynn C."/>
        </authorList>
    </citation>
    <scope>NUCLEOTIDE SEQUENCE [LARGE SCALE GENOMIC DNA]</scope>
    <source>
        <strain evidence="2 3">OH1426_COT-023</strain>
    </source>
</reference>
<dbReference type="RefSeq" id="WP_124789977.1">
    <property type="nucleotide sequence ID" value="NZ_RQYN01000021.1"/>
</dbReference>
<dbReference type="CDD" id="cd06571">
    <property type="entry name" value="Bac_DnaA_C"/>
    <property type="match status" value="1"/>
</dbReference>
<evidence type="ECO:0000313" key="3">
    <source>
        <dbReference type="Proteomes" id="UP000279860"/>
    </source>
</evidence>
<dbReference type="Gene3D" id="1.10.1750.10">
    <property type="match status" value="1"/>
</dbReference>
<evidence type="ECO:0000313" key="2">
    <source>
        <dbReference type="EMBL" id="RRD75229.1"/>
    </source>
</evidence>
<dbReference type="SMART" id="SM00760">
    <property type="entry name" value="Bac_DnaA_C"/>
    <property type="match status" value="1"/>
</dbReference>
<dbReference type="Proteomes" id="UP000279860">
    <property type="component" value="Unassembled WGS sequence"/>
</dbReference>
<dbReference type="AlphaFoldDB" id="A0A3P1YWB4"/>
<proteinExistence type="predicted"/>
<feature type="domain" description="Chromosomal replication initiator DnaA C-terminal" evidence="1">
    <location>
        <begin position="2"/>
        <end position="69"/>
    </location>
</feature>
<dbReference type="SUPFAM" id="SSF48295">
    <property type="entry name" value="TrpR-like"/>
    <property type="match status" value="1"/>
</dbReference>
<dbReference type="GO" id="GO:0005524">
    <property type="term" value="F:ATP binding"/>
    <property type="evidence" value="ECO:0007669"/>
    <property type="project" value="InterPro"/>
</dbReference>
<comment type="caution">
    <text evidence="2">The sequence shown here is derived from an EMBL/GenBank/DDBJ whole genome shotgun (WGS) entry which is preliminary data.</text>
</comment>
<dbReference type="Pfam" id="PF08299">
    <property type="entry name" value="Bac_DnaA_C"/>
    <property type="match status" value="1"/>
</dbReference>
<organism evidence="2 3">
    <name type="scientific">Tannerella forsythia</name>
    <name type="common">Bacteroides forsythus</name>
    <dbReference type="NCBI Taxonomy" id="28112"/>
    <lineage>
        <taxon>Bacteria</taxon>
        <taxon>Pseudomonadati</taxon>
        <taxon>Bacteroidota</taxon>
        <taxon>Bacteroidia</taxon>
        <taxon>Bacteroidales</taxon>
        <taxon>Tannerellaceae</taxon>
        <taxon>Tannerella</taxon>
    </lineage>
</organism>
<dbReference type="EMBL" id="RQYN01000021">
    <property type="protein sequence ID" value="RRD75229.1"/>
    <property type="molecule type" value="Genomic_DNA"/>
</dbReference>
<protein>
    <recommendedName>
        <fullName evidence="1">Chromosomal replication initiator DnaA C-terminal domain-containing protein</fullName>
    </recommendedName>
</protein>
<accession>A0A3P1YWB4</accession>
<evidence type="ECO:0000259" key="1">
    <source>
        <dbReference type="SMART" id="SM00760"/>
    </source>
</evidence>
<dbReference type="InterPro" id="IPR013159">
    <property type="entry name" value="DnaA_C"/>
</dbReference>
<gene>
    <name evidence="2" type="ORF">EII41_06870</name>
</gene>
<dbReference type="InterPro" id="IPR010921">
    <property type="entry name" value="Trp_repressor/repl_initiator"/>
</dbReference>
<dbReference type="GO" id="GO:0006275">
    <property type="term" value="P:regulation of DNA replication"/>
    <property type="evidence" value="ECO:0007669"/>
    <property type="project" value="InterPro"/>
</dbReference>